<feature type="domain" description="Carboxymuconolactone decarboxylase-like" evidence="1">
    <location>
        <begin position="35"/>
        <end position="116"/>
    </location>
</feature>
<evidence type="ECO:0000259" key="1">
    <source>
        <dbReference type="Pfam" id="PF02627"/>
    </source>
</evidence>
<sequence>MLAPLTDDDWPEALSHLRDSFVGRGNVYRVMAHHPELLGAWSGLRKHVVTENALGNERIEVVILRVAHRLDAAYEWDHHVVRGRKAGLSDSRIRTLRGSADEMAPDDALLARAVDALVDEARLPQPLQAELSERLGATGVLDLIATVGFYTTLAFIVKSFGTPLDADVVEALAARPLDT</sequence>
<evidence type="ECO:0000313" key="2">
    <source>
        <dbReference type="EMBL" id="MBK0398321.1"/>
    </source>
</evidence>
<name>A0A8J7M4K6_9RHOB</name>
<dbReference type="Pfam" id="PF02627">
    <property type="entry name" value="CMD"/>
    <property type="match status" value="1"/>
</dbReference>
<dbReference type="Proteomes" id="UP000655420">
    <property type="component" value="Unassembled WGS sequence"/>
</dbReference>
<organism evidence="2 3">
    <name type="scientific">Thermohalobaculum xanthum</name>
    <dbReference type="NCBI Taxonomy" id="2753746"/>
    <lineage>
        <taxon>Bacteria</taxon>
        <taxon>Pseudomonadati</taxon>
        <taxon>Pseudomonadota</taxon>
        <taxon>Alphaproteobacteria</taxon>
        <taxon>Rhodobacterales</taxon>
        <taxon>Paracoccaceae</taxon>
        <taxon>Thermohalobaculum</taxon>
    </lineage>
</organism>
<dbReference type="AlphaFoldDB" id="A0A8J7M4K6"/>
<dbReference type="GO" id="GO:0051920">
    <property type="term" value="F:peroxiredoxin activity"/>
    <property type="evidence" value="ECO:0007669"/>
    <property type="project" value="InterPro"/>
</dbReference>
<comment type="caution">
    <text evidence="2">The sequence shown here is derived from an EMBL/GenBank/DDBJ whole genome shotgun (WGS) entry which is preliminary data.</text>
</comment>
<keyword evidence="3" id="KW-1185">Reference proteome</keyword>
<dbReference type="InterPro" id="IPR003779">
    <property type="entry name" value="CMD-like"/>
</dbReference>
<reference evidence="2" key="1">
    <citation type="submission" date="2020-12" db="EMBL/GenBank/DDBJ databases">
        <title>Bacterial taxonomy.</title>
        <authorList>
            <person name="Pan X."/>
        </authorList>
    </citation>
    <scope>NUCLEOTIDE SEQUENCE</scope>
    <source>
        <strain evidence="2">M0105</strain>
    </source>
</reference>
<dbReference type="SUPFAM" id="SSF69118">
    <property type="entry name" value="AhpD-like"/>
    <property type="match status" value="1"/>
</dbReference>
<dbReference type="InterPro" id="IPR029032">
    <property type="entry name" value="AhpD-like"/>
</dbReference>
<dbReference type="PANTHER" id="PTHR34846">
    <property type="entry name" value="4-CARBOXYMUCONOLACTONE DECARBOXYLASE FAMILY PROTEIN (AFU_ORTHOLOGUE AFUA_6G11590)"/>
    <property type="match status" value="1"/>
</dbReference>
<accession>A0A8J7M4K6</accession>
<protein>
    <submittedName>
        <fullName evidence="2">Carboxymuconolactone decarboxylase family protein</fullName>
    </submittedName>
</protein>
<dbReference type="Gene3D" id="1.20.1290.10">
    <property type="entry name" value="AhpD-like"/>
    <property type="match status" value="1"/>
</dbReference>
<dbReference type="EMBL" id="JAEHHL010000001">
    <property type="protein sequence ID" value="MBK0398321.1"/>
    <property type="molecule type" value="Genomic_DNA"/>
</dbReference>
<proteinExistence type="predicted"/>
<dbReference type="PANTHER" id="PTHR34846:SF5">
    <property type="entry name" value="CARBOXYMUCONOLACTONE DECARBOXYLASE-LIKE DOMAIN-CONTAINING PROTEIN"/>
    <property type="match status" value="1"/>
</dbReference>
<evidence type="ECO:0000313" key="3">
    <source>
        <dbReference type="Proteomes" id="UP000655420"/>
    </source>
</evidence>
<dbReference type="RefSeq" id="WP_200607284.1">
    <property type="nucleotide sequence ID" value="NZ_JAEHHL010000001.1"/>
</dbReference>
<gene>
    <name evidence="2" type="ORF">H0I76_03885</name>
</gene>